<evidence type="ECO:0000313" key="1">
    <source>
        <dbReference type="EMBL" id="PLB35596.1"/>
    </source>
</evidence>
<protein>
    <submittedName>
        <fullName evidence="1">Uncharacterized protein</fullName>
    </submittedName>
</protein>
<proteinExistence type="predicted"/>
<gene>
    <name evidence="1" type="ORF">BDW47DRAFT_60757</name>
</gene>
<name>A0A2I2F4V3_ASPCN</name>
<dbReference type="AlphaFoldDB" id="A0A2I2F4V3"/>
<dbReference type="GeneID" id="36526578"/>
<organism evidence="1 2">
    <name type="scientific">Aspergillus candidus</name>
    <dbReference type="NCBI Taxonomy" id="41067"/>
    <lineage>
        <taxon>Eukaryota</taxon>
        <taxon>Fungi</taxon>
        <taxon>Dikarya</taxon>
        <taxon>Ascomycota</taxon>
        <taxon>Pezizomycotina</taxon>
        <taxon>Eurotiomycetes</taxon>
        <taxon>Eurotiomycetidae</taxon>
        <taxon>Eurotiales</taxon>
        <taxon>Aspergillaceae</taxon>
        <taxon>Aspergillus</taxon>
        <taxon>Aspergillus subgen. Circumdati</taxon>
    </lineage>
</organism>
<evidence type="ECO:0000313" key="2">
    <source>
        <dbReference type="Proteomes" id="UP000234585"/>
    </source>
</evidence>
<dbReference type="EMBL" id="KZ559160">
    <property type="protein sequence ID" value="PLB35596.1"/>
    <property type="molecule type" value="Genomic_DNA"/>
</dbReference>
<sequence>MTLHSVRAHPKILAWLVQPRVHSLNGPVVSGTPRRMGSWRVLSQALQRLERAYWRNRCPEDGAQSVHDGRFEAGQSAVEGVLPLSRMHQCVKSSPRILQIHSVITTVYCCTHSMTALVDEYIVMWDQGSPGDAQTWRGQKTRHETSRKGVRHDCFELLQYLTE</sequence>
<dbReference type="RefSeq" id="XP_024669608.1">
    <property type="nucleotide sequence ID" value="XM_024819418.1"/>
</dbReference>
<accession>A0A2I2F4V3</accession>
<keyword evidence="2" id="KW-1185">Reference proteome</keyword>
<dbReference type="Proteomes" id="UP000234585">
    <property type="component" value="Unassembled WGS sequence"/>
</dbReference>
<reference evidence="1 2" key="1">
    <citation type="submission" date="2017-12" db="EMBL/GenBank/DDBJ databases">
        <authorList>
            <consortium name="DOE Joint Genome Institute"/>
            <person name="Haridas S."/>
            <person name="Kjaerbolling I."/>
            <person name="Vesth T.C."/>
            <person name="Frisvad J.C."/>
            <person name="Nybo J.L."/>
            <person name="Theobald S."/>
            <person name="Kuo A."/>
            <person name="Bowyer P."/>
            <person name="Matsuda Y."/>
            <person name="Mondo S."/>
            <person name="Lyhne E.K."/>
            <person name="Kogle M.E."/>
            <person name="Clum A."/>
            <person name="Lipzen A."/>
            <person name="Salamov A."/>
            <person name="Ngan C.Y."/>
            <person name="Daum C."/>
            <person name="Chiniquy J."/>
            <person name="Barry K."/>
            <person name="LaButti K."/>
            <person name="Simmons B.A."/>
            <person name="Magnuson J.K."/>
            <person name="Mortensen U.H."/>
            <person name="Larsen T.O."/>
            <person name="Grigoriev I.V."/>
            <person name="Baker S.E."/>
            <person name="Andersen M.R."/>
            <person name="Nordberg H.P."/>
            <person name="Cantor M.N."/>
            <person name="Hua S.X."/>
        </authorList>
    </citation>
    <scope>NUCLEOTIDE SEQUENCE [LARGE SCALE GENOMIC DNA]</scope>
    <source>
        <strain evidence="1 2">CBS 102.13</strain>
    </source>
</reference>